<dbReference type="EMBL" id="KZ301980">
    <property type="protein sequence ID" value="PFH52300.1"/>
    <property type="molecule type" value="Genomic_DNA"/>
</dbReference>
<protein>
    <recommendedName>
        <fullName evidence="7">Homeobox domain-containing protein</fullName>
    </recommendedName>
</protein>
<feature type="region of interest" description="Disordered" evidence="6">
    <location>
        <begin position="364"/>
        <end position="461"/>
    </location>
</feature>
<feature type="compositionally biased region" description="Polar residues" evidence="6">
    <location>
        <begin position="448"/>
        <end position="461"/>
    </location>
</feature>
<dbReference type="STRING" id="703135.A0A2A9NWY4"/>
<dbReference type="Gene3D" id="1.10.10.60">
    <property type="entry name" value="Homeodomain-like"/>
    <property type="match status" value="3"/>
</dbReference>
<evidence type="ECO:0000256" key="4">
    <source>
        <dbReference type="PROSITE-ProRule" id="PRU00108"/>
    </source>
</evidence>
<feature type="compositionally biased region" description="Basic and acidic residues" evidence="6">
    <location>
        <begin position="409"/>
        <end position="422"/>
    </location>
</feature>
<feature type="region of interest" description="Disordered" evidence="6">
    <location>
        <begin position="269"/>
        <end position="317"/>
    </location>
</feature>
<dbReference type="InterPro" id="IPR017970">
    <property type="entry name" value="Homeobox_CS"/>
</dbReference>
<evidence type="ECO:0000256" key="1">
    <source>
        <dbReference type="ARBA" id="ARBA00023125"/>
    </source>
</evidence>
<feature type="DNA-binding region" description="Homeobox" evidence="4">
    <location>
        <begin position="167"/>
        <end position="226"/>
    </location>
</feature>
<keyword evidence="9" id="KW-1185">Reference proteome</keyword>
<dbReference type="GO" id="GO:0030154">
    <property type="term" value="P:cell differentiation"/>
    <property type="evidence" value="ECO:0007669"/>
    <property type="project" value="TreeGrafter"/>
</dbReference>
<reference evidence="8 9" key="1">
    <citation type="submission" date="2014-02" db="EMBL/GenBank/DDBJ databases">
        <title>Transposable element dynamics among asymbiotic and ectomycorrhizal Amanita fungi.</title>
        <authorList>
            <consortium name="DOE Joint Genome Institute"/>
            <person name="Hess J."/>
            <person name="Skrede I."/>
            <person name="Wolfe B."/>
            <person name="LaButti K."/>
            <person name="Ohm R.A."/>
            <person name="Grigoriev I.V."/>
            <person name="Pringle A."/>
        </authorList>
    </citation>
    <scope>NUCLEOTIDE SEQUENCE [LARGE SCALE GENOMIC DNA]</scope>
    <source>
        <strain evidence="8 9">SKay4041</strain>
    </source>
</reference>
<feature type="compositionally biased region" description="Low complexity" evidence="6">
    <location>
        <begin position="11"/>
        <end position="27"/>
    </location>
</feature>
<feature type="DNA-binding region" description="Homeobox" evidence="4">
    <location>
        <begin position="27"/>
        <end position="86"/>
    </location>
</feature>
<dbReference type="SUPFAM" id="SSF46689">
    <property type="entry name" value="Homeodomain-like"/>
    <property type="match status" value="3"/>
</dbReference>
<dbReference type="Proteomes" id="UP000242287">
    <property type="component" value="Unassembled WGS sequence"/>
</dbReference>
<dbReference type="PANTHER" id="PTHR24324:SF9">
    <property type="entry name" value="HOMEOBOX DOMAIN-CONTAINING PROTEIN"/>
    <property type="match status" value="1"/>
</dbReference>
<feature type="domain" description="Homeobox" evidence="7">
    <location>
        <begin position="165"/>
        <end position="225"/>
    </location>
</feature>
<dbReference type="GO" id="GO:0000978">
    <property type="term" value="F:RNA polymerase II cis-regulatory region sequence-specific DNA binding"/>
    <property type="evidence" value="ECO:0007669"/>
    <property type="project" value="TreeGrafter"/>
</dbReference>
<name>A0A2A9NWY4_9AGAR</name>
<dbReference type="InterPro" id="IPR009057">
    <property type="entry name" value="Homeodomain-like_sf"/>
</dbReference>
<dbReference type="CDD" id="cd00086">
    <property type="entry name" value="homeodomain"/>
    <property type="match status" value="3"/>
</dbReference>
<feature type="compositionally biased region" description="Polar residues" evidence="6">
    <location>
        <begin position="390"/>
        <end position="406"/>
    </location>
</feature>
<organism evidence="8 9">
    <name type="scientific">Amanita thiersii Skay4041</name>
    <dbReference type="NCBI Taxonomy" id="703135"/>
    <lineage>
        <taxon>Eukaryota</taxon>
        <taxon>Fungi</taxon>
        <taxon>Dikarya</taxon>
        <taxon>Basidiomycota</taxon>
        <taxon>Agaricomycotina</taxon>
        <taxon>Agaricomycetes</taxon>
        <taxon>Agaricomycetidae</taxon>
        <taxon>Agaricales</taxon>
        <taxon>Pluteineae</taxon>
        <taxon>Amanitaceae</taxon>
        <taxon>Amanita</taxon>
    </lineage>
</organism>
<dbReference type="InterPro" id="IPR051000">
    <property type="entry name" value="Homeobox_DNA-bind_prot"/>
</dbReference>
<evidence type="ECO:0000259" key="7">
    <source>
        <dbReference type="PROSITE" id="PS50071"/>
    </source>
</evidence>
<dbReference type="InterPro" id="IPR001356">
    <property type="entry name" value="HD"/>
</dbReference>
<keyword evidence="1 4" id="KW-0238">DNA-binding</keyword>
<dbReference type="AlphaFoldDB" id="A0A2A9NWY4"/>
<dbReference type="GO" id="GO:0005634">
    <property type="term" value="C:nucleus"/>
    <property type="evidence" value="ECO:0007669"/>
    <property type="project" value="UniProtKB-SubCell"/>
</dbReference>
<feature type="domain" description="Homeobox" evidence="7">
    <location>
        <begin position="306"/>
        <end position="366"/>
    </location>
</feature>
<dbReference type="PROSITE" id="PS50071">
    <property type="entry name" value="HOMEOBOX_2"/>
    <property type="match status" value="3"/>
</dbReference>
<dbReference type="SMART" id="SM00389">
    <property type="entry name" value="HOX"/>
    <property type="match status" value="3"/>
</dbReference>
<dbReference type="GO" id="GO:0000981">
    <property type="term" value="F:DNA-binding transcription factor activity, RNA polymerase II-specific"/>
    <property type="evidence" value="ECO:0007669"/>
    <property type="project" value="InterPro"/>
</dbReference>
<sequence>MLPLPDNWPVSKSQATSNSSSKSTPLLKKPRHRHTPAQLAALNELYEKNEHPPLELRISLAGRLGMETKTVNAWFQNKRASSRKRTRSVPYTDPHSISVHNAASVPSSTIGLRRPAEFDDYHDDEISSLDLNQSRMVPNMSQQYQHPLYYPGNGDPPHFMAEPDSLPRKMRMRPTQEQTEQLKKLYNITPHPTPEQRQVLSERIGMRYQSITNWFQNQRSLAKKKNHDDLDSPVKFQSDYVLERQYSAYPPPVGRPSLVSPPHYSIQNAAYPAGRRSPSVSIPLDESTARKSLSRRSAARFDVSPESLRPRRSRPEPYQLHALKELFTKTPTPSIEERSALAAEIGMDIGKVTNWFRNLRQTARKRVKRSGSSEEDDDPQNFDAGDMESTFFSRSVTPSQHSSVSANEGHMDVDDSDNELHQSDMGSDDEYQEAVTPSPGPSPLVAATSASSRVSFDKQSTVNISSYPELEKTTKTQFPGIRIEDALLLLSFHQHVVH</sequence>
<dbReference type="PANTHER" id="PTHR24324">
    <property type="entry name" value="HOMEOBOX PROTEIN HHEX"/>
    <property type="match status" value="1"/>
</dbReference>
<evidence type="ECO:0000256" key="3">
    <source>
        <dbReference type="ARBA" id="ARBA00023242"/>
    </source>
</evidence>
<feature type="DNA-binding region" description="Homeobox" evidence="4">
    <location>
        <begin position="308"/>
        <end position="367"/>
    </location>
</feature>
<dbReference type="OrthoDB" id="6159439at2759"/>
<feature type="domain" description="Homeobox" evidence="7">
    <location>
        <begin position="25"/>
        <end position="85"/>
    </location>
</feature>
<evidence type="ECO:0000313" key="9">
    <source>
        <dbReference type="Proteomes" id="UP000242287"/>
    </source>
</evidence>
<evidence type="ECO:0000256" key="6">
    <source>
        <dbReference type="SAM" id="MobiDB-lite"/>
    </source>
</evidence>
<keyword evidence="3 4" id="KW-0539">Nucleus</keyword>
<evidence type="ECO:0000256" key="2">
    <source>
        <dbReference type="ARBA" id="ARBA00023155"/>
    </source>
</evidence>
<accession>A0A2A9NWY4</accession>
<keyword evidence="2 4" id="KW-0371">Homeobox</keyword>
<proteinExistence type="predicted"/>
<dbReference type="Pfam" id="PF00046">
    <property type="entry name" value="Homeodomain"/>
    <property type="match status" value="3"/>
</dbReference>
<feature type="region of interest" description="Disordered" evidence="6">
    <location>
        <begin position="1"/>
        <end position="34"/>
    </location>
</feature>
<dbReference type="PROSITE" id="PS00027">
    <property type="entry name" value="HOMEOBOX_1"/>
    <property type="match status" value="2"/>
</dbReference>
<comment type="subcellular location">
    <subcellularLocation>
        <location evidence="4 5">Nucleus</location>
    </subcellularLocation>
</comment>
<evidence type="ECO:0000313" key="8">
    <source>
        <dbReference type="EMBL" id="PFH52300.1"/>
    </source>
</evidence>
<gene>
    <name evidence="8" type="ORF">AMATHDRAFT_57354</name>
</gene>
<evidence type="ECO:0000256" key="5">
    <source>
        <dbReference type="RuleBase" id="RU000682"/>
    </source>
</evidence>